<proteinExistence type="predicted"/>
<dbReference type="EMBL" id="CP043494">
    <property type="protein sequence ID" value="WNG42687.1"/>
    <property type="molecule type" value="Genomic_DNA"/>
</dbReference>
<sequence length="297" mass="31665">MTIVTEALKDLGTRVDLSQIPADTLLFMALPDPLERAMPVSPELEEDEPRRFQVLGRRVMDRALRSLGIRWTGGVWQFFGGGNAAFAQALRAAVDAVSHRRCRSCLVIAADSLAGPDVLPELLEARRLKKGDRPTGFTPGEGGVALWLTSRSHSSASGGTEPRIVIRAVELGDDSRFRGAELSPDGRVLAGCVASALRTAGVEGKHLAVIADLNGEEYRAREWGMLLVQLQAMHLGEKVSSWFPAVGFGETGAASGALGLCVAVRGLQRRYSPSPSPLVISISDGGERAAILVSTET</sequence>
<accession>A0ABY9WIH8</accession>
<gene>
    <name evidence="1" type="ORF">F0U60_00205</name>
</gene>
<dbReference type="Gene3D" id="3.40.47.10">
    <property type="match status" value="1"/>
</dbReference>
<evidence type="ECO:0008006" key="3">
    <source>
        <dbReference type="Google" id="ProtNLM"/>
    </source>
</evidence>
<dbReference type="RefSeq" id="WP_395812653.1">
    <property type="nucleotide sequence ID" value="NZ_CP043494.1"/>
</dbReference>
<protein>
    <recommendedName>
        <fullName evidence="3">Beta-ketoacyl synthase N-terminal domain-containing protein</fullName>
    </recommendedName>
</protein>
<name>A0ABY9WIH8_9BACT</name>
<dbReference type="InterPro" id="IPR016039">
    <property type="entry name" value="Thiolase-like"/>
</dbReference>
<evidence type="ECO:0000313" key="2">
    <source>
        <dbReference type="Proteomes" id="UP001611383"/>
    </source>
</evidence>
<evidence type="ECO:0000313" key="1">
    <source>
        <dbReference type="EMBL" id="WNG42687.1"/>
    </source>
</evidence>
<keyword evidence="2" id="KW-1185">Reference proteome</keyword>
<reference evidence="1 2" key="1">
    <citation type="submission" date="2019-08" db="EMBL/GenBank/DDBJ databases">
        <title>Archangium and Cystobacter genomes.</title>
        <authorList>
            <person name="Chen I.-C.K."/>
            <person name="Wielgoss S."/>
        </authorList>
    </citation>
    <scope>NUCLEOTIDE SEQUENCE [LARGE SCALE GENOMIC DNA]</scope>
    <source>
        <strain evidence="1 2">Cbm 6</strain>
    </source>
</reference>
<dbReference type="SUPFAM" id="SSF53901">
    <property type="entry name" value="Thiolase-like"/>
    <property type="match status" value="1"/>
</dbReference>
<dbReference type="Proteomes" id="UP001611383">
    <property type="component" value="Chromosome"/>
</dbReference>
<organism evidence="1 2">
    <name type="scientific">Archangium minus</name>
    <dbReference type="NCBI Taxonomy" id="83450"/>
    <lineage>
        <taxon>Bacteria</taxon>
        <taxon>Pseudomonadati</taxon>
        <taxon>Myxococcota</taxon>
        <taxon>Myxococcia</taxon>
        <taxon>Myxococcales</taxon>
        <taxon>Cystobacterineae</taxon>
        <taxon>Archangiaceae</taxon>
        <taxon>Archangium</taxon>
    </lineage>
</organism>